<dbReference type="RefSeq" id="WP_275117901.1">
    <property type="nucleotide sequence ID" value="NZ_JAOTPO010000004.1"/>
</dbReference>
<dbReference type="Gene3D" id="2.60.40.1630">
    <property type="entry name" value="bacillus anthracis domain"/>
    <property type="match status" value="1"/>
</dbReference>
<evidence type="ECO:0000313" key="4">
    <source>
        <dbReference type="EMBL" id="MDE5413279.1"/>
    </source>
</evidence>
<reference evidence="4" key="1">
    <citation type="submission" date="2024-05" db="EMBL/GenBank/DDBJ databases">
        <title>Alkalihalobacillus sp. strain MEB203 novel alkaliphilic bacterium from Lonar Lake, India.</title>
        <authorList>
            <person name="Joshi A."/>
            <person name="Thite S."/>
            <person name="Mengade P."/>
        </authorList>
    </citation>
    <scope>NUCLEOTIDE SEQUENCE</scope>
    <source>
        <strain evidence="4">MEB 203</strain>
    </source>
</reference>
<keyword evidence="1" id="KW-1133">Transmembrane helix</keyword>
<organism evidence="4 5">
    <name type="scientific">Alkalihalobacterium chitinilyticum</name>
    <dbReference type="NCBI Taxonomy" id="2980103"/>
    <lineage>
        <taxon>Bacteria</taxon>
        <taxon>Bacillati</taxon>
        <taxon>Bacillota</taxon>
        <taxon>Bacilli</taxon>
        <taxon>Bacillales</taxon>
        <taxon>Bacillaceae</taxon>
        <taxon>Alkalihalobacterium</taxon>
    </lineage>
</organism>
<dbReference type="InterPro" id="IPR025436">
    <property type="entry name" value="DUF4179"/>
</dbReference>
<dbReference type="Pfam" id="PF13786">
    <property type="entry name" value="DUF4179"/>
    <property type="match status" value="1"/>
</dbReference>
<evidence type="ECO:0000256" key="1">
    <source>
        <dbReference type="SAM" id="Phobius"/>
    </source>
</evidence>
<feature type="transmembrane region" description="Helical" evidence="1">
    <location>
        <begin position="40"/>
        <end position="60"/>
    </location>
</feature>
<comment type="caution">
    <text evidence="4">The sequence shown here is derived from an EMBL/GenBank/DDBJ whole genome shotgun (WGS) entry which is preliminary data.</text>
</comment>
<feature type="domain" description="DUF5643" evidence="3">
    <location>
        <begin position="209"/>
        <end position="322"/>
    </location>
</feature>
<keyword evidence="5" id="KW-1185">Reference proteome</keyword>
<accession>A0ABT5VGG5</accession>
<evidence type="ECO:0000259" key="2">
    <source>
        <dbReference type="Pfam" id="PF13786"/>
    </source>
</evidence>
<sequence length="433" mass="48441">MEKWEQQLKNDVNTSLPTEVDQRISATLQQLPRKKQRPKFIFGLTAAVIALIVTTSLPFLSPTIAETMKKLPVVGSAFEFVGNIGMKKGADDGLATSLGEQIEFDGHLVTFTETLYDGGEIHLGYILEMTNPAQPPQFLGTFDLLINGKPSGGYGMGGHEEEIEEGLYAGAVSIRLSEEVPDSFLLGIRPHEGRSWFVQLPVEKQGDQKSVLVNQKRETDGLAIVYDKVTFFPTSTQLTLRLIMDEEDFFNDRFMLLDYLVTDDQGRVLQPFSGGGGGGGPENGKVTHTFEQYFEPLDVVPSSITIRPYLGDFKETVPKSIKKKWMNEELILSQGEMGEITFLDVKKSDDVFTLTYEVSGLDAYRQANAIWLEDGDGNRYYSLKPALRVDGTTHQYQSSFETTVPLEELYFTTISLNAPNFLEELEIKIELDR</sequence>
<protein>
    <submittedName>
        <fullName evidence="4">DUF4179 domain-containing protein</fullName>
    </submittedName>
</protein>
<keyword evidence="1" id="KW-0812">Transmembrane</keyword>
<feature type="domain" description="DUF4179" evidence="2">
    <location>
        <begin position="38"/>
        <end position="128"/>
    </location>
</feature>
<dbReference type="InterPro" id="IPR040680">
    <property type="entry name" value="DUF5643"/>
</dbReference>
<proteinExistence type="predicted"/>
<gene>
    <name evidence="4" type="ORF">N7Z68_07760</name>
</gene>
<name>A0ABT5VGG5_9BACI</name>
<keyword evidence="1" id="KW-0472">Membrane</keyword>
<evidence type="ECO:0000259" key="3">
    <source>
        <dbReference type="Pfam" id="PF18705"/>
    </source>
</evidence>
<dbReference type="Pfam" id="PF18705">
    <property type="entry name" value="DUF5643"/>
    <property type="match status" value="1"/>
</dbReference>
<dbReference type="EMBL" id="JAOTPO010000004">
    <property type="protein sequence ID" value="MDE5413279.1"/>
    <property type="molecule type" value="Genomic_DNA"/>
</dbReference>
<evidence type="ECO:0000313" key="5">
    <source>
        <dbReference type="Proteomes" id="UP001148125"/>
    </source>
</evidence>
<dbReference type="Gene3D" id="2.60.40.1640">
    <property type="entry name" value="Conserved domain protein"/>
    <property type="match status" value="1"/>
</dbReference>
<dbReference type="Proteomes" id="UP001148125">
    <property type="component" value="Unassembled WGS sequence"/>
</dbReference>